<dbReference type="AlphaFoldDB" id="A0AAX2CNE9"/>
<dbReference type="Proteomes" id="UP000242164">
    <property type="component" value="Unassembled WGS sequence"/>
</dbReference>
<reference evidence="1 2" key="1">
    <citation type="submission" date="2016-08" db="EMBL/GenBank/DDBJ databases">
        <authorList>
            <person name="Loux V."/>
            <person name="Rue O."/>
        </authorList>
    </citation>
    <scope>NUCLEOTIDE SEQUENCE [LARGE SCALE GENOMIC DNA]</scope>
    <source>
        <strain evidence="1 2">AFSSA_08CEB44bac</strain>
    </source>
</reference>
<evidence type="ECO:0000313" key="1">
    <source>
        <dbReference type="EMBL" id="SCM06081.1"/>
    </source>
</evidence>
<dbReference type="EMBL" id="FMIK01000060">
    <property type="protein sequence ID" value="SCM06081.1"/>
    <property type="molecule type" value="Genomic_DNA"/>
</dbReference>
<evidence type="ECO:0000313" key="2">
    <source>
        <dbReference type="Proteomes" id="UP000242164"/>
    </source>
</evidence>
<name>A0AAX2CNE9_9BACI</name>
<protein>
    <submittedName>
        <fullName evidence="1">Uncharacterized protein</fullName>
    </submittedName>
</protein>
<comment type="caution">
    <text evidence="1">The sequence shown here is derived from an EMBL/GenBank/DDBJ whole genome shotgun (WGS) entry which is preliminary data.</text>
</comment>
<organism evidence="1 2">
    <name type="scientific">Bacillus cytotoxicus</name>
    <dbReference type="NCBI Taxonomy" id="580165"/>
    <lineage>
        <taxon>Bacteria</taxon>
        <taxon>Bacillati</taxon>
        <taxon>Bacillota</taxon>
        <taxon>Bacilli</taxon>
        <taxon>Bacillales</taxon>
        <taxon>Bacillaceae</taxon>
        <taxon>Bacillus</taxon>
        <taxon>Bacillus cereus group</taxon>
    </lineage>
</organism>
<proteinExistence type="predicted"/>
<gene>
    <name evidence="1" type="ORF">BCB44BAC_04188</name>
</gene>
<sequence length="23" mass="2627">MAVVVRYLLLIRHIGTGKFVEIV</sequence>
<accession>A0AAX2CNE9</accession>